<reference evidence="7" key="1">
    <citation type="journal article" date="2020" name="Stud. Mycol.">
        <title>101 Dothideomycetes genomes: a test case for predicting lifestyles and emergence of pathogens.</title>
        <authorList>
            <person name="Haridas S."/>
            <person name="Albert R."/>
            <person name="Binder M."/>
            <person name="Bloem J."/>
            <person name="Labutti K."/>
            <person name="Salamov A."/>
            <person name="Andreopoulos B."/>
            <person name="Baker S."/>
            <person name="Barry K."/>
            <person name="Bills G."/>
            <person name="Bluhm B."/>
            <person name="Cannon C."/>
            <person name="Castanera R."/>
            <person name="Culley D."/>
            <person name="Daum C."/>
            <person name="Ezra D."/>
            <person name="Gonzalez J."/>
            <person name="Henrissat B."/>
            <person name="Kuo A."/>
            <person name="Liang C."/>
            <person name="Lipzen A."/>
            <person name="Lutzoni F."/>
            <person name="Magnuson J."/>
            <person name="Mondo S."/>
            <person name="Nolan M."/>
            <person name="Ohm R."/>
            <person name="Pangilinan J."/>
            <person name="Park H.-J."/>
            <person name="Ramirez L."/>
            <person name="Alfaro M."/>
            <person name="Sun H."/>
            <person name="Tritt A."/>
            <person name="Yoshinaga Y."/>
            <person name="Zwiers L.-H."/>
            <person name="Turgeon B."/>
            <person name="Goodwin S."/>
            <person name="Spatafora J."/>
            <person name="Crous P."/>
            <person name="Grigoriev I."/>
        </authorList>
    </citation>
    <scope>NUCLEOTIDE SEQUENCE</scope>
    <source>
        <strain evidence="7">ATCC 36951</strain>
    </source>
</reference>
<gene>
    <name evidence="7" type="ORF">M409DRAFT_71687</name>
</gene>
<evidence type="ECO:0000313" key="7">
    <source>
        <dbReference type="EMBL" id="KAF2158346.1"/>
    </source>
</evidence>
<comment type="caution">
    <text evidence="4">Lacks conserved residue(s) required for the propagation of feature annotation.</text>
</comment>
<feature type="domain" description="Deacetylase sirtuin-type" evidence="6">
    <location>
        <begin position="1"/>
        <end position="268"/>
    </location>
</feature>
<dbReference type="InterPro" id="IPR029035">
    <property type="entry name" value="DHS-like_NAD/FAD-binding_dom"/>
</dbReference>
<name>A0A6A6BY67_ZASCE</name>
<evidence type="ECO:0000256" key="3">
    <source>
        <dbReference type="ARBA" id="ARBA00023027"/>
    </source>
</evidence>
<accession>A0A6A6BY67</accession>
<dbReference type="Pfam" id="PF02146">
    <property type="entry name" value="SIR2"/>
    <property type="match status" value="1"/>
</dbReference>
<dbReference type="Proteomes" id="UP000799537">
    <property type="component" value="Unassembled WGS sequence"/>
</dbReference>
<proteinExistence type="inferred from homology"/>
<feature type="signal peptide" evidence="5">
    <location>
        <begin position="1"/>
        <end position="25"/>
    </location>
</feature>
<feature type="chain" id="PRO_5025462430" description="Deacetylase sirtuin-type domain-containing protein" evidence="5">
    <location>
        <begin position="26"/>
        <end position="268"/>
    </location>
</feature>
<dbReference type="PANTHER" id="PTHR11085:SF10">
    <property type="entry name" value="NAD-DEPENDENT PROTEIN DEACYLASE SIRTUIN-5, MITOCHONDRIAL-RELATED"/>
    <property type="match status" value="1"/>
</dbReference>
<keyword evidence="8" id="KW-1185">Reference proteome</keyword>
<evidence type="ECO:0000259" key="6">
    <source>
        <dbReference type="PROSITE" id="PS50305"/>
    </source>
</evidence>
<organism evidence="7 8">
    <name type="scientific">Zasmidium cellare ATCC 36951</name>
    <dbReference type="NCBI Taxonomy" id="1080233"/>
    <lineage>
        <taxon>Eukaryota</taxon>
        <taxon>Fungi</taxon>
        <taxon>Dikarya</taxon>
        <taxon>Ascomycota</taxon>
        <taxon>Pezizomycotina</taxon>
        <taxon>Dothideomycetes</taxon>
        <taxon>Dothideomycetidae</taxon>
        <taxon>Mycosphaerellales</taxon>
        <taxon>Mycosphaerellaceae</taxon>
        <taxon>Zasmidium</taxon>
    </lineage>
</organism>
<dbReference type="Gene3D" id="3.30.1600.10">
    <property type="entry name" value="SIR2/SIRT2 'Small Domain"/>
    <property type="match status" value="1"/>
</dbReference>
<evidence type="ECO:0000256" key="4">
    <source>
        <dbReference type="PROSITE-ProRule" id="PRU00236"/>
    </source>
</evidence>
<evidence type="ECO:0000256" key="5">
    <source>
        <dbReference type="SAM" id="SignalP"/>
    </source>
</evidence>
<dbReference type="GeneID" id="54572553"/>
<dbReference type="RefSeq" id="XP_033659235.1">
    <property type="nucleotide sequence ID" value="XM_033819281.1"/>
</dbReference>
<dbReference type="EMBL" id="ML993684">
    <property type="protein sequence ID" value="KAF2158346.1"/>
    <property type="molecule type" value="Genomic_DNA"/>
</dbReference>
<dbReference type="Gene3D" id="3.40.50.1220">
    <property type="entry name" value="TPP-binding domain"/>
    <property type="match status" value="1"/>
</dbReference>
<comment type="similarity">
    <text evidence="1">Belongs to the sirtuin family. Class I subfamily.</text>
</comment>
<evidence type="ECO:0000313" key="8">
    <source>
        <dbReference type="Proteomes" id="UP000799537"/>
    </source>
</evidence>
<dbReference type="PROSITE" id="PS50305">
    <property type="entry name" value="SIRTUIN"/>
    <property type="match status" value="1"/>
</dbReference>
<dbReference type="SUPFAM" id="SSF52467">
    <property type="entry name" value="DHS-like NAD/FAD-binding domain"/>
    <property type="match status" value="1"/>
</dbReference>
<dbReference type="InterPro" id="IPR026591">
    <property type="entry name" value="Sirtuin_cat_small_dom_sf"/>
</dbReference>
<dbReference type="AlphaFoldDB" id="A0A6A6BY67"/>
<dbReference type="InterPro" id="IPR026590">
    <property type="entry name" value="Ssirtuin_cat_dom"/>
</dbReference>
<keyword evidence="2" id="KW-0808">Transferase</keyword>
<dbReference type="PANTHER" id="PTHR11085">
    <property type="entry name" value="NAD-DEPENDENT PROTEIN DEACYLASE SIRTUIN-5, MITOCHONDRIAL-RELATED"/>
    <property type="match status" value="1"/>
</dbReference>
<keyword evidence="3" id="KW-0520">NAD</keyword>
<dbReference type="GO" id="GO:0070403">
    <property type="term" value="F:NAD+ binding"/>
    <property type="evidence" value="ECO:0007669"/>
    <property type="project" value="InterPro"/>
</dbReference>
<evidence type="ECO:0000256" key="2">
    <source>
        <dbReference type="ARBA" id="ARBA00022679"/>
    </source>
</evidence>
<dbReference type="GO" id="GO:0017136">
    <property type="term" value="F:histone deacetylase activity, NAD-dependent"/>
    <property type="evidence" value="ECO:0007669"/>
    <property type="project" value="TreeGrafter"/>
</dbReference>
<dbReference type="InterPro" id="IPR003000">
    <property type="entry name" value="Sirtuin"/>
</dbReference>
<dbReference type="GO" id="GO:0005634">
    <property type="term" value="C:nucleus"/>
    <property type="evidence" value="ECO:0007669"/>
    <property type="project" value="TreeGrafter"/>
</dbReference>
<sequence>MATVSLVQRLRSSTFVLVLLGAGISAPSDIPTFAELREWRGYPCQWLNSAAAFEQQPVLVWFFFETLRQIMCRAEPNDAHRSLTELAGMKPHLLTISQNIDDLCERAGHLPPQLVPIHGSIFMMTCSRPGCTYTSRSPSLEPAVPSLVLPTYDISNSKTPLPTLEISELPHCPACRTHLLRRGVVRYRELLPAGSLDAIDRWFGAVPRVDLMLVIGTSAELSSQFIDDARLRGASIAHFNLQYQDQIVEDEDLFIQGDVSTTLRPEHD</sequence>
<protein>
    <recommendedName>
        <fullName evidence="6">Deacetylase sirtuin-type domain-containing protein</fullName>
    </recommendedName>
</protein>
<dbReference type="InterPro" id="IPR050134">
    <property type="entry name" value="NAD-dep_sirtuin_deacylases"/>
</dbReference>
<keyword evidence="5" id="KW-0732">Signal</keyword>
<evidence type="ECO:0000256" key="1">
    <source>
        <dbReference type="ARBA" id="ARBA00006924"/>
    </source>
</evidence>
<dbReference type="OrthoDB" id="424302at2759"/>